<dbReference type="PANTHER" id="PTHR40082:SF1">
    <property type="entry name" value="BLR5956 PROTEIN"/>
    <property type="match status" value="1"/>
</dbReference>
<proteinExistence type="predicted"/>
<dbReference type="InterPro" id="IPR039793">
    <property type="entry name" value="UROS/Hem4"/>
</dbReference>
<dbReference type="Gene3D" id="3.40.50.10090">
    <property type="match status" value="2"/>
</dbReference>
<evidence type="ECO:0000313" key="2">
    <source>
        <dbReference type="EMBL" id="OMI07608.1"/>
    </source>
</evidence>
<accession>A0A1R1QSJ2</accession>
<dbReference type="CDD" id="cd06578">
    <property type="entry name" value="HemD"/>
    <property type="match status" value="1"/>
</dbReference>
<dbReference type="AlphaFoldDB" id="A0A1R1RJD3"/>
<comment type="caution">
    <text evidence="2">The sequence shown here is derived from an EMBL/GenBank/DDBJ whole genome shotgun (WGS) entry which is preliminary data.</text>
</comment>
<dbReference type="GO" id="GO:0004852">
    <property type="term" value="F:uroporphyrinogen-III synthase activity"/>
    <property type="evidence" value="ECO:0007669"/>
    <property type="project" value="InterPro"/>
</dbReference>
<dbReference type="OrthoDB" id="9775656at2"/>
<dbReference type="RefSeq" id="WP_076763472.1">
    <property type="nucleotide sequence ID" value="NZ_JARMMH010000001.1"/>
</dbReference>
<sequence length="277" mass="29992">MGKGLNGKRIAIGASRKTEEMSTLIKKQGGIPVVRSLQGTVFLADKKVGPDLQAFVETGADWVIFTTGIGTETLVSLAEKLGIGERFLKVIRQAKAASRGYKTISALKKFGITPIAADEDGTTKGLIESLASHDFAGKRVMVQLHGENAPSLLTFLEEKGASVFPLLPYQHVAPDQETVALLCEELLNHEVDAVCFTTAVQVRSLFKFAREKGYGEKIVQSFQDHVLAAAVGKVTAEALKEEGVKRLLAPELERMGAMIVELARHYEAEKDLSGKEV</sequence>
<dbReference type="Pfam" id="PF02602">
    <property type="entry name" value="HEM4"/>
    <property type="match status" value="1"/>
</dbReference>
<dbReference type="SUPFAM" id="SSF69618">
    <property type="entry name" value="HemD-like"/>
    <property type="match status" value="1"/>
</dbReference>
<feature type="domain" description="Tetrapyrrole biosynthesis uroporphyrinogen III synthase" evidence="1">
    <location>
        <begin position="20"/>
        <end position="259"/>
    </location>
</feature>
<gene>
    <name evidence="2" type="ORF">BW143_06950</name>
</gene>
<reference evidence="2 3" key="1">
    <citation type="submission" date="2017-01" db="EMBL/GenBank/DDBJ databases">
        <title>Bacillus phylogenomics.</title>
        <authorList>
            <person name="Dunlap C."/>
        </authorList>
    </citation>
    <scope>NUCLEOTIDE SEQUENCE [LARGE SCALE GENOMIC DNA]</scope>
    <source>
        <strain evidence="2 3">NRRL B-41282</strain>
    </source>
</reference>
<dbReference type="Proteomes" id="UP000187367">
    <property type="component" value="Unassembled WGS sequence"/>
</dbReference>
<protein>
    <submittedName>
        <fullName evidence="2">Uroporphyrinogen-III synthase</fullName>
    </submittedName>
</protein>
<dbReference type="InterPro" id="IPR003754">
    <property type="entry name" value="4pyrrol_synth_uPrphyn_synth"/>
</dbReference>
<dbReference type="GO" id="GO:0006780">
    <property type="term" value="P:uroporphyrinogen III biosynthetic process"/>
    <property type="evidence" value="ECO:0007669"/>
    <property type="project" value="InterPro"/>
</dbReference>
<dbReference type="InterPro" id="IPR036108">
    <property type="entry name" value="4pyrrol_syn_uPrphyn_synt_sf"/>
</dbReference>
<evidence type="ECO:0000259" key="1">
    <source>
        <dbReference type="Pfam" id="PF02602"/>
    </source>
</evidence>
<organism evidence="2 3">
    <name type="scientific">Bacillus swezeyi</name>
    <dbReference type="NCBI Taxonomy" id="1925020"/>
    <lineage>
        <taxon>Bacteria</taxon>
        <taxon>Bacillati</taxon>
        <taxon>Bacillota</taxon>
        <taxon>Bacilli</taxon>
        <taxon>Bacillales</taxon>
        <taxon>Bacillaceae</taxon>
        <taxon>Bacillus</taxon>
    </lineage>
</organism>
<dbReference type="NCBIfam" id="NF004584">
    <property type="entry name" value="PRK05928.2-1"/>
    <property type="match status" value="1"/>
</dbReference>
<dbReference type="EMBL" id="MTJL01000010">
    <property type="protein sequence ID" value="OMI07608.1"/>
    <property type="molecule type" value="Genomic_DNA"/>
</dbReference>
<name>A0A1R1RJD3_9BACI</name>
<accession>A0A1R1RJD3</accession>
<evidence type="ECO:0000313" key="3">
    <source>
        <dbReference type="Proteomes" id="UP000187367"/>
    </source>
</evidence>
<keyword evidence="3" id="KW-1185">Reference proteome</keyword>
<dbReference type="PANTHER" id="PTHR40082">
    <property type="entry name" value="BLR5956 PROTEIN"/>
    <property type="match status" value="1"/>
</dbReference>